<reference evidence="2 3" key="1">
    <citation type="submission" date="2013-09" db="EMBL/GenBank/DDBJ databases">
        <authorList>
            <person name="Zeng Z."/>
            <person name="Chen C."/>
        </authorList>
    </citation>
    <scope>NUCLEOTIDE SEQUENCE [LARGE SCALE GENOMIC DNA]</scope>
    <source>
        <strain evidence="2 3">WB 4.1-42</strain>
    </source>
</reference>
<dbReference type="RefSeq" id="WP_026992694.1">
    <property type="nucleotide sequence ID" value="NZ_JRLY01000020.1"/>
</dbReference>
<accession>A0A0A2MFC7</accession>
<feature type="signal peptide" evidence="1">
    <location>
        <begin position="1"/>
        <end position="17"/>
    </location>
</feature>
<dbReference type="Proteomes" id="UP000030111">
    <property type="component" value="Unassembled WGS sequence"/>
</dbReference>
<keyword evidence="3" id="KW-1185">Reference proteome</keyword>
<dbReference type="PROSITE" id="PS51257">
    <property type="entry name" value="PROKAR_LIPOPROTEIN"/>
    <property type="match status" value="1"/>
</dbReference>
<name>A0A0A2MFC7_9FLAO</name>
<evidence type="ECO:0000256" key="1">
    <source>
        <dbReference type="SAM" id="SignalP"/>
    </source>
</evidence>
<comment type="caution">
    <text evidence="2">The sequence shown here is derived from an EMBL/GenBank/DDBJ whole genome shotgun (WGS) entry which is preliminary data.</text>
</comment>
<sequence>MKKIAFLLLLVMAAACSGDDDKGSTGVSGNNKYSYLGKEYALSEAEYYIVGDDVYFFFTDFGNGNYESTVQLIFAWTMLADIGGSYTAHPDRDIQTYDPQTNFWTGGINYKGSDGADSVQGGNIKIELSDNNTKVDITFTVTTDTGDKATGHYSGPISERE</sequence>
<dbReference type="STRING" id="1121898.GCA_000422725_02328"/>
<protein>
    <recommendedName>
        <fullName evidence="4">Lipoprotein</fullName>
    </recommendedName>
</protein>
<dbReference type="AlphaFoldDB" id="A0A0A2MFC7"/>
<gene>
    <name evidence="2" type="ORF">Q766_18450</name>
</gene>
<keyword evidence="1" id="KW-0732">Signal</keyword>
<evidence type="ECO:0000313" key="2">
    <source>
        <dbReference type="EMBL" id="KGO91397.1"/>
    </source>
</evidence>
<feature type="chain" id="PRO_5002003132" description="Lipoprotein" evidence="1">
    <location>
        <begin position="18"/>
        <end position="161"/>
    </location>
</feature>
<evidence type="ECO:0008006" key="4">
    <source>
        <dbReference type="Google" id="ProtNLM"/>
    </source>
</evidence>
<evidence type="ECO:0000313" key="3">
    <source>
        <dbReference type="Proteomes" id="UP000030111"/>
    </source>
</evidence>
<dbReference type="EMBL" id="JRLY01000020">
    <property type="protein sequence ID" value="KGO91397.1"/>
    <property type="molecule type" value="Genomic_DNA"/>
</dbReference>
<proteinExistence type="predicted"/>
<organism evidence="2 3">
    <name type="scientific">Flavobacterium subsaxonicum WB 4.1-42 = DSM 21790</name>
    <dbReference type="NCBI Taxonomy" id="1121898"/>
    <lineage>
        <taxon>Bacteria</taxon>
        <taxon>Pseudomonadati</taxon>
        <taxon>Bacteroidota</taxon>
        <taxon>Flavobacteriia</taxon>
        <taxon>Flavobacteriales</taxon>
        <taxon>Flavobacteriaceae</taxon>
        <taxon>Flavobacterium</taxon>
    </lineage>
</organism>
<dbReference type="OrthoDB" id="792423at2"/>